<sequence>MPILTASSQLENTNQAIGISALRTLVEGLARYFFRIPRCLRERALNSLMLRVKDTHPRIWKSYWAYCSQTRPARGNLGSCGFSSRQCRPECKELGRPVFFTGKEIFQRDILYATKVLGRYTSLLMTTLDFLVSELKDAGQHARMRILGILSKQAGLPESIQMSLVSELKDANLDTGKRIISILSKQKALSEDILTALKPRLENADPDAIKWIDNVIDKQLALSESTERFLVAMSERAGPGVRKRIVEIFENPASRSLP</sequence>
<gene>
    <name evidence="1" type="ORF">CIMG_09922</name>
</gene>
<evidence type="ECO:0000313" key="1">
    <source>
        <dbReference type="EMBL" id="EAS27317.3"/>
    </source>
</evidence>
<evidence type="ECO:0000313" key="2">
    <source>
        <dbReference type="Proteomes" id="UP000001261"/>
    </source>
</evidence>
<name>J3K0F0_COCIM</name>
<dbReference type="Proteomes" id="UP000001261">
    <property type="component" value="Unassembled WGS sequence"/>
</dbReference>
<dbReference type="KEGG" id="cim:CIMG_09922"/>
<proteinExistence type="predicted"/>
<organism evidence="1 2">
    <name type="scientific">Coccidioides immitis (strain RS)</name>
    <name type="common">Valley fever fungus</name>
    <dbReference type="NCBI Taxonomy" id="246410"/>
    <lineage>
        <taxon>Eukaryota</taxon>
        <taxon>Fungi</taxon>
        <taxon>Dikarya</taxon>
        <taxon>Ascomycota</taxon>
        <taxon>Pezizomycotina</taxon>
        <taxon>Eurotiomycetes</taxon>
        <taxon>Eurotiomycetidae</taxon>
        <taxon>Onygenales</taxon>
        <taxon>Onygenaceae</taxon>
        <taxon>Coccidioides</taxon>
    </lineage>
</organism>
<dbReference type="InParanoid" id="J3K0F0"/>
<dbReference type="VEuPathDB" id="FungiDB:CIMG_09922"/>
<keyword evidence="2" id="KW-1185">Reference proteome</keyword>
<dbReference type="AlphaFoldDB" id="J3K0F0"/>
<dbReference type="GeneID" id="4558145"/>
<dbReference type="EMBL" id="GG704915">
    <property type="protein sequence ID" value="EAS27317.3"/>
    <property type="molecule type" value="Genomic_DNA"/>
</dbReference>
<reference evidence="2" key="1">
    <citation type="journal article" date="2009" name="Genome Res.">
        <title>Comparative genomic analyses of the human fungal pathogens Coccidioides and their relatives.</title>
        <authorList>
            <person name="Sharpton T.J."/>
            <person name="Stajich J.E."/>
            <person name="Rounsley S.D."/>
            <person name="Gardner M.J."/>
            <person name="Wortman J.R."/>
            <person name="Jordar V.S."/>
            <person name="Maiti R."/>
            <person name="Kodira C.D."/>
            <person name="Neafsey D.E."/>
            <person name="Zeng Q."/>
            <person name="Hung C.-Y."/>
            <person name="McMahan C."/>
            <person name="Muszewska A."/>
            <person name="Grynberg M."/>
            <person name="Mandel M.A."/>
            <person name="Kellner E.M."/>
            <person name="Barker B.M."/>
            <person name="Galgiani J.N."/>
            <person name="Orbach M.J."/>
            <person name="Kirkland T.N."/>
            <person name="Cole G.T."/>
            <person name="Henn M.R."/>
            <person name="Birren B.W."/>
            <person name="Taylor J.W."/>
        </authorList>
    </citation>
    <scope>NUCLEOTIDE SEQUENCE [LARGE SCALE GENOMIC DNA]</scope>
    <source>
        <strain evidence="2">RS</strain>
    </source>
</reference>
<reference evidence="2" key="2">
    <citation type="journal article" date="2010" name="Genome Res.">
        <title>Population genomic sequencing of Coccidioides fungi reveals recent hybridization and transposon control.</title>
        <authorList>
            <person name="Neafsey D.E."/>
            <person name="Barker B.M."/>
            <person name="Sharpton T.J."/>
            <person name="Stajich J.E."/>
            <person name="Park D.J."/>
            <person name="Whiston E."/>
            <person name="Hung C.-Y."/>
            <person name="McMahan C."/>
            <person name="White J."/>
            <person name="Sykes S."/>
            <person name="Heiman D."/>
            <person name="Young S."/>
            <person name="Zeng Q."/>
            <person name="Abouelleil A."/>
            <person name="Aftuck L."/>
            <person name="Bessette D."/>
            <person name="Brown A."/>
            <person name="FitzGerald M."/>
            <person name="Lui A."/>
            <person name="Macdonald J.P."/>
            <person name="Priest M."/>
            <person name="Orbach M.J."/>
            <person name="Galgiani J.N."/>
            <person name="Kirkland T.N."/>
            <person name="Cole G.T."/>
            <person name="Birren B.W."/>
            <person name="Henn M.R."/>
            <person name="Taylor J.W."/>
            <person name="Rounsley S.D."/>
        </authorList>
    </citation>
    <scope>GENOME REANNOTATION</scope>
    <source>
        <strain evidence="2">RS</strain>
    </source>
</reference>
<accession>J3K0F0</accession>
<protein>
    <submittedName>
        <fullName evidence="1">Uncharacterized protein</fullName>
    </submittedName>
</protein>
<dbReference type="RefSeq" id="XP_001238900.1">
    <property type="nucleotide sequence ID" value="XM_001238899.1"/>
</dbReference>
<dbReference type="OrthoDB" id="3562400at2759"/>